<dbReference type="Proteomes" id="UP000886501">
    <property type="component" value="Unassembled WGS sequence"/>
</dbReference>
<name>A0ACB6Z995_THEGA</name>
<reference evidence="1" key="2">
    <citation type="journal article" date="2020" name="Nat. Commun.">
        <title>Large-scale genome sequencing of mycorrhizal fungi provides insights into the early evolution of symbiotic traits.</title>
        <authorList>
            <person name="Miyauchi S."/>
            <person name="Kiss E."/>
            <person name="Kuo A."/>
            <person name="Drula E."/>
            <person name="Kohler A."/>
            <person name="Sanchez-Garcia M."/>
            <person name="Morin E."/>
            <person name="Andreopoulos B."/>
            <person name="Barry K.W."/>
            <person name="Bonito G."/>
            <person name="Buee M."/>
            <person name="Carver A."/>
            <person name="Chen C."/>
            <person name="Cichocki N."/>
            <person name="Clum A."/>
            <person name="Culley D."/>
            <person name="Crous P.W."/>
            <person name="Fauchery L."/>
            <person name="Girlanda M."/>
            <person name="Hayes R.D."/>
            <person name="Keri Z."/>
            <person name="LaButti K."/>
            <person name="Lipzen A."/>
            <person name="Lombard V."/>
            <person name="Magnuson J."/>
            <person name="Maillard F."/>
            <person name="Murat C."/>
            <person name="Nolan M."/>
            <person name="Ohm R.A."/>
            <person name="Pangilinan J."/>
            <person name="Pereira M.F."/>
            <person name="Perotto S."/>
            <person name="Peter M."/>
            <person name="Pfister S."/>
            <person name="Riley R."/>
            <person name="Sitrit Y."/>
            <person name="Stielow J.B."/>
            <person name="Szollosi G."/>
            <person name="Zifcakova L."/>
            <person name="Stursova M."/>
            <person name="Spatafora J.W."/>
            <person name="Tedersoo L."/>
            <person name="Vaario L.M."/>
            <person name="Yamada A."/>
            <person name="Yan M."/>
            <person name="Wang P."/>
            <person name="Xu J."/>
            <person name="Bruns T."/>
            <person name="Baldrian P."/>
            <person name="Vilgalys R."/>
            <person name="Dunand C."/>
            <person name="Henrissat B."/>
            <person name="Grigoriev I.V."/>
            <person name="Hibbett D."/>
            <person name="Nagy L.G."/>
            <person name="Martin F.M."/>
        </authorList>
    </citation>
    <scope>NUCLEOTIDE SEQUENCE</scope>
    <source>
        <strain evidence="1">P2</strain>
    </source>
</reference>
<proteinExistence type="predicted"/>
<protein>
    <submittedName>
        <fullName evidence="1">Uncharacterized protein</fullName>
    </submittedName>
</protein>
<organism evidence="1 2">
    <name type="scientific">Thelephora ganbajun</name>
    <name type="common">Ganba fungus</name>
    <dbReference type="NCBI Taxonomy" id="370292"/>
    <lineage>
        <taxon>Eukaryota</taxon>
        <taxon>Fungi</taxon>
        <taxon>Dikarya</taxon>
        <taxon>Basidiomycota</taxon>
        <taxon>Agaricomycotina</taxon>
        <taxon>Agaricomycetes</taxon>
        <taxon>Thelephorales</taxon>
        <taxon>Thelephoraceae</taxon>
        <taxon>Thelephora</taxon>
    </lineage>
</organism>
<reference evidence="1" key="1">
    <citation type="submission" date="2019-10" db="EMBL/GenBank/DDBJ databases">
        <authorList>
            <consortium name="DOE Joint Genome Institute"/>
            <person name="Kuo A."/>
            <person name="Miyauchi S."/>
            <person name="Kiss E."/>
            <person name="Drula E."/>
            <person name="Kohler A."/>
            <person name="Sanchez-Garcia M."/>
            <person name="Andreopoulos B."/>
            <person name="Barry K.W."/>
            <person name="Bonito G."/>
            <person name="Buee M."/>
            <person name="Carver A."/>
            <person name="Chen C."/>
            <person name="Cichocki N."/>
            <person name="Clum A."/>
            <person name="Culley D."/>
            <person name="Crous P.W."/>
            <person name="Fauchery L."/>
            <person name="Girlanda M."/>
            <person name="Hayes R."/>
            <person name="Keri Z."/>
            <person name="Labutti K."/>
            <person name="Lipzen A."/>
            <person name="Lombard V."/>
            <person name="Magnuson J."/>
            <person name="Maillard F."/>
            <person name="Morin E."/>
            <person name="Murat C."/>
            <person name="Nolan M."/>
            <person name="Ohm R."/>
            <person name="Pangilinan J."/>
            <person name="Pereira M."/>
            <person name="Perotto S."/>
            <person name="Peter M."/>
            <person name="Riley R."/>
            <person name="Sitrit Y."/>
            <person name="Stielow B."/>
            <person name="Szollosi G."/>
            <person name="Zifcakova L."/>
            <person name="Stursova M."/>
            <person name="Spatafora J.W."/>
            <person name="Tedersoo L."/>
            <person name="Vaario L.-M."/>
            <person name="Yamada A."/>
            <person name="Yan M."/>
            <person name="Wang P."/>
            <person name="Xu J."/>
            <person name="Bruns T."/>
            <person name="Baldrian P."/>
            <person name="Vilgalys R."/>
            <person name="Henrissat B."/>
            <person name="Grigoriev I.V."/>
            <person name="Hibbett D."/>
            <person name="Nagy L.G."/>
            <person name="Martin F.M."/>
        </authorList>
    </citation>
    <scope>NUCLEOTIDE SEQUENCE</scope>
    <source>
        <strain evidence="1">P2</strain>
    </source>
</reference>
<accession>A0ACB6Z995</accession>
<sequence length="167" mass="18622">MKGFLCLLARTLQTCARSLPSFGLIGANYRGYLSAKGVACPVGPQSKRWKLLKKKPSKSLPLAVPISSPIDCWSTFKSRGNPCTRQAHEGKKVVKSSWQGERFVSEGEDFDLRIQRRPQFPYPSSSGHSQKAIWSQTDLKGIFQVGKSVYGRTRCLFRDNRSAPSLV</sequence>
<comment type="caution">
    <text evidence="1">The sequence shown here is derived from an EMBL/GenBank/DDBJ whole genome shotgun (WGS) entry which is preliminary data.</text>
</comment>
<evidence type="ECO:0000313" key="2">
    <source>
        <dbReference type="Proteomes" id="UP000886501"/>
    </source>
</evidence>
<gene>
    <name evidence="1" type="ORF">BDM02DRAFT_314661</name>
</gene>
<keyword evidence="2" id="KW-1185">Reference proteome</keyword>
<dbReference type="EMBL" id="MU118068">
    <property type="protein sequence ID" value="KAF9646069.1"/>
    <property type="molecule type" value="Genomic_DNA"/>
</dbReference>
<evidence type="ECO:0000313" key="1">
    <source>
        <dbReference type="EMBL" id="KAF9646069.1"/>
    </source>
</evidence>